<keyword evidence="15" id="KW-0812">Transmembrane</keyword>
<dbReference type="SMART" id="SM00631">
    <property type="entry name" value="Zn_pept"/>
    <property type="match status" value="1"/>
</dbReference>
<evidence type="ECO:0000313" key="18">
    <source>
        <dbReference type="Proteomes" id="UP000663855"/>
    </source>
</evidence>
<keyword evidence="10" id="KW-0862">Zinc</keyword>
<dbReference type="InterPro" id="IPR036990">
    <property type="entry name" value="M14A-like_propep"/>
</dbReference>
<keyword evidence="4" id="KW-0964">Secreted</keyword>
<evidence type="ECO:0000256" key="3">
    <source>
        <dbReference type="ARBA" id="ARBA00005988"/>
    </source>
</evidence>
<feature type="active site" description="Proton donor/acceptor" evidence="14">
    <location>
        <position position="839"/>
    </location>
</feature>
<dbReference type="Pfam" id="PF02244">
    <property type="entry name" value="Propep_M14"/>
    <property type="match status" value="1"/>
</dbReference>
<comment type="caution">
    <text evidence="17">The sequence shown here is derived from an EMBL/GenBank/DDBJ whole genome shotgun (WGS) entry which is preliminary data.</text>
</comment>
<sequence>MNLPRDHSNIISSQRFESFLPSQRSECFLSAEARILECFYQRIWRRRVISWKNTMIKMAFTPYQLFLAGLMLITGSINTLSTKWADRQTSHFCDGSGANVTFEHPFLQGVGMFLGEFLCLLVFKFIWYSTARYRIERMIYKGDAASSVVRFWPINIKKDTRLVDGEQTFNPFIFWVASICDMLSTCLSYIALNYTSASSFQMLRGSVMVFTAILSVLFLRKNLTWKHWLGIFAVVIGLTIVGVSDVIFSKQPEGNHTNAEKLAGDALILIAMLFTSFQVVYEERFIGKYNIPPLQAVGWEGIFGFSTLGLLLIPFYFIIVPTSNSGPDHRLEDVLSAFCQMRDNWIIILATFGNVLSIAFFNFAGVSVTKELSSTTRMVLDSGRTLIIWIVSLALQWQAFYSLQVLGFIILVIGMGIYNGVWEHLFRLCVSRPPISSERSQLLPSHDDVTVYESNSNRPLVVWSEAERQYIGDKLVSLEPLNNEHIKYLQDLEINGSLDFWTEIIAAAKPIDVRIKQSEFDQYASEFKQRSLPFRVLVDDVQAVIDDEKQKIDAESLKRQFKSRFFGQSKADIVGTYVSYNEILAFLEEKAQADSQHIAVVDIGRTYENRAIKGISIKFNPAATRNIWIDCGIHAREWITPAACIWMVDKLIDEYNKNDATVTSLLNYWNVYIAPSLNPDGYEYSRTTSRLWRKSRARGTTGSCFGVDLNRNYPRKWMTGGASSSPCSDTYAGPSAGSEPETKGVINFLQSKIGTWDMYMSFHSYGQWWFTPYGYDTSLPANYNSQYAKAQIGVNAIRSVNSARTYDIGSVAQLLYIASGSTVDWAYDDLKIPFANTIELPPKSASPGFVLPPSEAPGVCHETYVGMKAFLAAIKQELQSSMSG</sequence>
<feature type="transmembrane region" description="Helical" evidence="15">
    <location>
        <begin position="231"/>
        <end position="250"/>
    </location>
</feature>
<dbReference type="Gene3D" id="3.30.70.340">
    <property type="entry name" value="Metallocarboxypeptidase-like"/>
    <property type="match status" value="1"/>
</dbReference>
<dbReference type="SUPFAM" id="SSF54897">
    <property type="entry name" value="Protease propeptides/inhibitors"/>
    <property type="match status" value="1"/>
</dbReference>
<dbReference type="PANTHER" id="PTHR11705">
    <property type="entry name" value="PROTEASE FAMILY M14 CARBOXYPEPTIDASE A,B"/>
    <property type="match status" value="1"/>
</dbReference>
<proteinExistence type="inferred from homology"/>
<dbReference type="PANTHER" id="PTHR11705:SF91">
    <property type="entry name" value="FI01817P-RELATED"/>
    <property type="match status" value="1"/>
</dbReference>
<protein>
    <recommendedName>
        <fullName evidence="16">Peptidase M14 domain-containing protein</fullName>
    </recommendedName>
</protein>
<keyword evidence="6" id="KW-0645">Protease</keyword>
<feature type="transmembrane region" description="Helical" evidence="15">
    <location>
        <begin position="262"/>
        <end position="281"/>
    </location>
</feature>
<keyword evidence="15" id="KW-1133">Transmembrane helix</keyword>
<feature type="transmembrane region" description="Helical" evidence="15">
    <location>
        <begin position="198"/>
        <end position="219"/>
    </location>
</feature>
<evidence type="ECO:0000256" key="2">
    <source>
        <dbReference type="ARBA" id="ARBA00004613"/>
    </source>
</evidence>
<dbReference type="Gene3D" id="1.10.3730.20">
    <property type="match status" value="1"/>
</dbReference>
<dbReference type="AlphaFoldDB" id="A0A816A2P5"/>
<keyword evidence="5" id="KW-0121">Carboxypeptidase</keyword>
<comment type="similarity">
    <text evidence="3 14">Belongs to the peptidase M14 family.</text>
</comment>
<feature type="transmembrane region" description="Helical" evidence="15">
    <location>
        <begin position="106"/>
        <end position="128"/>
    </location>
</feature>
<dbReference type="GO" id="GO:0008270">
    <property type="term" value="F:zinc ion binding"/>
    <property type="evidence" value="ECO:0007669"/>
    <property type="project" value="InterPro"/>
</dbReference>
<evidence type="ECO:0000256" key="15">
    <source>
        <dbReference type="SAM" id="Phobius"/>
    </source>
</evidence>
<evidence type="ECO:0000256" key="4">
    <source>
        <dbReference type="ARBA" id="ARBA00022525"/>
    </source>
</evidence>
<keyword evidence="7" id="KW-0479">Metal-binding</keyword>
<evidence type="ECO:0000256" key="12">
    <source>
        <dbReference type="ARBA" id="ARBA00023157"/>
    </source>
</evidence>
<dbReference type="PROSITE" id="PS52035">
    <property type="entry name" value="PEPTIDASE_M14"/>
    <property type="match status" value="1"/>
</dbReference>
<dbReference type="InterPro" id="IPR000620">
    <property type="entry name" value="EamA_dom"/>
</dbReference>
<feature type="transmembrane region" description="Helical" evidence="15">
    <location>
        <begin position="55"/>
        <end position="77"/>
    </location>
</feature>
<comment type="subcellular location">
    <subcellularLocation>
        <location evidence="2">Secreted</location>
    </subcellularLocation>
</comment>
<feature type="transmembrane region" description="Helical" evidence="15">
    <location>
        <begin position="172"/>
        <end position="192"/>
    </location>
</feature>
<evidence type="ECO:0000256" key="11">
    <source>
        <dbReference type="ARBA" id="ARBA00023049"/>
    </source>
</evidence>
<keyword evidence="9" id="KW-0378">Hydrolase</keyword>
<dbReference type="InterPro" id="IPR037185">
    <property type="entry name" value="EmrE-like"/>
</dbReference>
<evidence type="ECO:0000256" key="5">
    <source>
        <dbReference type="ARBA" id="ARBA00022645"/>
    </source>
</evidence>
<dbReference type="EMBL" id="CAJNOV010016422">
    <property type="protein sequence ID" value="CAF1590311.1"/>
    <property type="molecule type" value="Genomic_DNA"/>
</dbReference>
<organism evidence="17 18">
    <name type="scientific">Rotaria magnacalcarata</name>
    <dbReference type="NCBI Taxonomy" id="392030"/>
    <lineage>
        <taxon>Eukaryota</taxon>
        <taxon>Metazoa</taxon>
        <taxon>Spiralia</taxon>
        <taxon>Gnathifera</taxon>
        <taxon>Rotifera</taxon>
        <taxon>Eurotatoria</taxon>
        <taxon>Bdelloidea</taxon>
        <taxon>Philodinida</taxon>
        <taxon>Philodinidae</taxon>
        <taxon>Rotaria</taxon>
    </lineage>
</organism>
<dbReference type="Gene3D" id="3.40.630.10">
    <property type="entry name" value="Zn peptidases"/>
    <property type="match status" value="1"/>
</dbReference>
<evidence type="ECO:0000256" key="9">
    <source>
        <dbReference type="ARBA" id="ARBA00022801"/>
    </source>
</evidence>
<dbReference type="SUPFAM" id="SSF103481">
    <property type="entry name" value="Multidrug resistance efflux transporter EmrE"/>
    <property type="match status" value="1"/>
</dbReference>
<evidence type="ECO:0000259" key="16">
    <source>
        <dbReference type="PROSITE" id="PS52035"/>
    </source>
</evidence>
<feature type="transmembrane region" description="Helical" evidence="15">
    <location>
        <begin position="302"/>
        <end position="319"/>
    </location>
</feature>
<dbReference type="PRINTS" id="PR00765">
    <property type="entry name" value="CRBOXYPTASEA"/>
</dbReference>
<gene>
    <name evidence="17" type="ORF">CJN711_LOCUS33958</name>
</gene>
<comment type="function">
    <text evidence="13">Involved in the digestion of the blood meal.</text>
</comment>
<comment type="cofactor">
    <cofactor evidence="1">
        <name>Zn(2+)</name>
        <dbReference type="ChEBI" id="CHEBI:29105"/>
    </cofactor>
</comment>
<evidence type="ECO:0000313" key="17">
    <source>
        <dbReference type="EMBL" id="CAF1590311.1"/>
    </source>
</evidence>
<feature type="domain" description="Peptidase M14" evidence="16">
    <location>
        <begin position="576"/>
        <end position="874"/>
    </location>
</feature>
<keyword evidence="11" id="KW-0482">Metalloprotease</keyword>
<dbReference type="GO" id="GO:0006508">
    <property type="term" value="P:proteolysis"/>
    <property type="evidence" value="ECO:0007669"/>
    <property type="project" value="UniProtKB-KW"/>
</dbReference>
<dbReference type="FunFam" id="3.40.630.10:FF:000040">
    <property type="entry name" value="zinc carboxypeptidase"/>
    <property type="match status" value="1"/>
</dbReference>
<dbReference type="Pfam" id="PF00892">
    <property type="entry name" value="EamA"/>
    <property type="match status" value="1"/>
</dbReference>
<dbReference type="SUPFAM" id="SSF53187">
    <property type="entry name" value="Zn-dependent exopeptidases"/>
    <property type="match status" value="1"/>
</dbReference>
<feature type="transmembrane region" description="Helical" evidence="15">
    <location>
        <begin position="345"/>
        <end position="366"/>
    </location>
</feature>
<feature type="transmembrane region" description="Helical" evidence="15">
    <location>
        <begin position="403"/>
        <end position="422"/>
    </location>
</feature>
<keyword evidence="12" id="KW-1015">Disulfide bond</keyword>
<dbReference type="Proteomes" id="UP000663855">
    <property type="component" value="Unassembled WGS sequence"/>
</dbReference>
<dbReference type="InterPro" id="IPR000834">
    <property type="entry name" value="Peptidase_M14"/>
</dbReference>
<dbReference type="GO" id="GO:0016020">
    <property type="term" value="C:membrane"/>
    <property type="evidence" value="ECO:0007669"/>
    <property type="project" value="InterPro"/>
</dbReference>
<dbReference type="InterPro" id="IPR003146">
    <property type="entry name" value="M14A_act_pep"/>
</dbReference>
<accession>A0A816A2P5</accession>
<evidence type="ECO:0000256" key="14">
    <source>
        <dbReference type="PROSITE-ProRule" id="PRU01379"/>
    </source>
</evidence>
<evidence type="ECO:0000256" key="10">
    <source>
        <dbReference type="ARBA" id="ARBA00022833"/>
    </source>
</evidence>
<dbReference type="GO" id="GO:0004181">
    <property type="term" value="F:metallocarboxypeptidase activity"/>
    <property type="evidence" value="ECO:0007669"/>
    <property type="project" value="InterPro"/>
</dbReference>
<evidence type="ECO:0000256" key="8">
    <source>
        <dbReference type="ARBA" id="ARBA00022729"/>
    </source>
</evidence>
<dbReference type="GO" id="GO:0005615">
    <property type="term" value="C:extracellular space"/>
    <property type="evidence" value="ECO:0007669"/>
    <property type="project" value="TreeGrafter"/>
</dbReference>
<evidence type="ECO:0000256" key="7">
    <source>
        <dbReference type="ARBA" id="ARBA00022723"/>
    </source>
</evidence>
<keyword evidence="8" id="KW-0732">Signal</keyword>
<evidence type="ECO:0000256" key="6">
    <source>
        <dbReference type="ARBA" id="ARBA00022670"/>
    </source>
</evidence>
<dbReference type="Pfam" id="PF00246">
    <property type="entry name" value="Peptidase_M14"/>
    <property type="match status" value="1"/>
</dbReference>
<dbReference type="CDD" id="cd03860">
    <property type="entry name" value="M14_CP_A-B_like"/>
    <property type="match status" value="1"/>
</dbReference>
<keyword evidence="15" id="KW-0472">Membrane</keyword>
<reference evidence="17" key="1">
    <citation type="submission" date="2021-02" db="EMBL/GenBank/DDBJ databases">
        <authorList>
            <person name="Nowell W R."/>
        </authorList>
    </citation>
    <scope>NUCLEOTIDE SEQUENCE</scope>
</reference>
<name>A0A816A2P5_9BILA</name>
<evidence type="ECO:0000256" key="13">
    <source>
        <dbReference type="ARBA" id="ARBA00057299"/>
    </source>
</evidence>
<evidence type="ECO:0000256" key="1">
    <source>
        <dbReference type="ARBA" id="ARBA00001947"/>
    </source>
</evidence>